<keyword evidence="3" id="KW-1185">Reference proteome</keyword>
<dbReference type="Pfam" id="PF05721">
    <property type="entry name" value="PhyH"/>
    <property type="match status" value="1"/>
</dbReference>
<reference evidence="2 3" key="1">
    <citation type="submission" date="2016-11" db="EMBL/GenBank/DDBJ databases">
        <authorList>
            <person name="Jaros S."/>
            <person name="Januszkiewicz K."/>
            <person name="Wedrychowicz H."/>
        </authorList>
    </citation>
    <scope>NUCLEOTIDE SEQUENCE [LARGE SCALE GENOMIC DNA]</scope>
    <source>
        <strain evidence="2 3">DSM 16917</strain>
    </source>
</reference>
<evidence type="ECO:0000313" key="2">
    <source>
        <dbReference type="EMBL" id="SHG87410.1"/>
    </source>
</evidence>
<dbReference type="EMBL" id="FQXG01000001">
    <property type="protein sequence ID" value="SHG87410.1"/>
    <property type="molecule type" value="Genomic_DNA"/>
</dbReference>
<dbReference type="AlphaFoldDB" id="A0A1M5ND27"/>
<dbReference type="PANTHER" id="PTHR20883:SF48">
    <property type="entry name" value="ECTOINE DIOXYGENASE"/>
    <property type="match status" value="1"/>
</dbReference>
<evidence type="ECO:0000313" key="3">
    <source>
        <dbReference type="Proteomes" id="UP000184268"/>
    </source>
</evidence>
<dbReference type="SUPFAM" id="SSF51197">
    <property type="entry name" value="Clavaminate synthase-like"/>
    <property type="match status" value="1"/>
</dbReference>
<dbReference type="STRING" id="299255.SAMN02745129_1000"/>
<gene>
    <name evidence="2" type="ORF">SAMN02745129_1000</name>
</gene>
<dbReference type="RefSeq" id="WP_067654605.1">
    <property type="nucleotide sequence ID" value="NZ_FQXG01000001.1"/>
</dbReference>
<accession>A0A1M5ND27</accession>
<proteinExistence type="predicted"/>
<dbReference type="OrthoDB" id="7054292at2"/>
<comment type="cofactor">
    <cofactor evidence="1">
        <name>Fe(2+)</name>
        <dbReference type="ChEBI" id="CHEBI:29033"/>
    </cofactor>
</comment>
<dbReference type="Gene3D" id="2.60.120.620">
    <property type="entry name" value="q2cbj1_9rhob like domain"/>
    <property type="match status" value="1"/>
</dbReference>
<keyword evidence="2" id="KW-0560">Oxidoreductase</keyword>
<keyword evidence="2" id="KW-0223">Dioxygenase</keyword>
<dbReference type="GO" id="GO:0005506">
    <property type="term" value="F:iron ion binding"/>
    <property type="evidence" value="ECO:0007669"/>
    <property type="project" value="UniProtKB-ARBA"/>
</dbReference>
<dbReference type="InterPro" id="IPR008775">
    <property type="entry name" value="Phytyl_CoA_dOase-like"/>
</dbReference>
<dbReference type="PANTHER" id="PTHR20883">
    <property type="entry name" value="PHYTANOYL-COA DIOXYGENASE DOMAIN CONTAINING 1"/>
    <property type="match status" value="1"/>
</dbReference>
<sequence length="235" mass="26764">MDYHALAKRFWQQGYLVIENFFDPQLMARYDSAIQTHFNAGPEVLFNQEFLDKSDVEVVPWFPLREGQELFDEVGQDPRLSQLTEAILGSGWGPQYCMVMWSPPGSKGQAWHQDCPPEDQAHFNLNRLVYTADITDAIGGYTQVVPGSHRRGELPAGPTDQDFADQVTLRPKRGTLVLLHGHTWHRVQPVQQHRSSTNYRAAPAGTPEDITDVCVYCNMRYRFSTEEVVEQRGLA</sequence>
<evidence type="ECO:0000256" key="1">
    <source>
        <dbReference type="ARBA" id="ARBA00001954"/>
    </source>
</evidence>
<dbReference type="GO" id="GO:0016706">
    <property type="term" value="F:2-oxoglutarate-dependent dioxygenase activity"/>
    <property type="evidence" value="ECO:0007669"/>
    <property type="project" value="UniProtKB-ARBA"/>
</dbReference>
<dbReference type="Proteomes" id="UP000184268">
    <property type="component" value="Unassembled WGS sequence"/>
</dbReference>
<name>A0A1M5ND27_9GAMM</name>
<organism evidence="2 3">
    <name type="scientific">Ferrimonas marina</name>
    <dbReference type="NCBI Taxonomy" id="299255"/>
    <lineage>
        <taxon>Bacteria</taxon>
        <taxon>Pseudomonadati</taxon>
        <taxon>Pseudomonadota</taxon>
        <taxon>Gammaproteobacteria</taxon>
        <taxon>Alteromonadales</taxon>
        <taxon>Ferrimonadaceae</taxon>
        <taxon>Ferrimonas</taxon>
    </lineage>
</organism>
<protein>
    <submittedName>
        <fullName evidence="2">Phytanoyl-CoA dioxygenase (PhyH)</fullName>
    </submittedName>
</protein>